<keyword evidence="9" id="KW-1185">Reference proteome</keyword>
<comment type="function">
    <text evidence="7">F(1)F(0) ATP synthase produces ATP from ADP in the presence of a proton or sodium gradient. F-type ATPases consist of two structural domains, F(1) containing the extramembraneous catalytic core and F(0) containing the membrane proton channel, linked together by a central stalk and a peripheral stalk. During catalysis, ATP synthesis in the catalytic domain of F(1) is coupled via a rotary mechanism of the central stalk subunits to proton translocation.</text>
</comment>
<accession>A0A0C1IK48</accession>
<dbReference type="RefSeq" id="WP_039139730.1">
    <property type="nucleotide sequence ID" value="NZ_JSVC01000011.1"/>
</dbReference>
<comment type="function">
    <text evidence="7">This protein is part of the stalk that links CF(0) to CF(1). It either transmits conformational changes from CF(0) to CF(1) or is implicated in proton conduction.</text>
</comment>
<evidence type="ECO:0000256" key="6">
    <source>
        <dbReference type="ARBA" id="ARBA00023310"/>
    </source>
</evidence>
<dbReference type="GO" id="GO:0005886">
    <property type="term" value="C:plasma membrane"/>
    <property type="evidence" value="ECO:0007669"/>
    <property type="project" value="UniProtKB-SubCell"/>
</dbReference>
<keyword evidence="4 7" id="KW-0406">Ion transport</keyword>
<keyword evidence="5 7" id="KW-0472">Membrane</keyword>
<name>A0A0C1IK48_9BACT</name>
<protein>
    <recommendedName>
        <fullName evidence="7">ATP synthase subunit delta</fullName>
    </recommendedName>
    <alternativeName>
        <fullName evidence="7">ATP synthase F(1) sector subunit delta</fullName>
    </alternativeName>
    <alternativeName>
        <fullName evidence="7">F-type ATPase subunit delta</fullName>
        <shortName evidence="7">F-ATPase subunit delta</shortName>
    </alternativeName>
</protein>
<evidence type="ECO:0000256" key="1">
    <source>
        <dbReference type="ARBA" id="ARBA00004370"/>
    </source>
</evidence>
<dbReference type="InterPro" id="IPR000711">
    <property type="entry name" value="ATPase_OSCP/dsu"/>
</dbReference>
<dbReference type="InterPro" id="IPR026015">
    <property type="entry name" value="ATP_synth_OSCP/delta_N_sf"/>
</dbReference>
<comment type="similarity">
    <text evidence="7">Belongs to the ATPase delta chain family.</text>
</comment>
<evidence type="ECO:0000256" key="7">
    <source>
        <dbReference type="HAMAP-Rule" id="MF_01416"/>
    </source>
</evidence>
<evidence type="ECO:0000313" key="9">
    <source>
        <dbReference type="Proteomes" id="UP000031408"/>
    </source>
</evidence>
<keyword evidence="3 7" id="KW-0375">Hydrogen ion transport</keyword>
<dbReference type="Proteomes" id="UP000031408">
    <property type="component" value="Unassembled WGS sequence"/>
</dbReference>
<comment type="caution">
    <text evidence="8">The sequence shown here is derived from an EMBL/GenBank/DDBJ whole genome shotgun (WGS) entry which is preliminary data.</text>
</comment>
<dbReference type="GO" id="GO:0046933">
    <property type="term" value="F:proton-transporting ATP synthase activity, rotational mechanism"/>
    <property type="evidence" value="ECO:0007669"/>
    <property type="project" value="UniProtKB-UniRule"/>
</dbReference>
<evidence type="ECO:0000256" key="2">
    <source>
        <dbReference type="ARBA" id="ARBA00022448"/>
    </source>
</evidence>
<comment type="subcellular location">
    <subcellularLocation>
        <location evidence="7">Cell membrane</location>
        <topology evidence="7">Peripheral membrane protein</topology>
    </subcellularLocation>
    <subcellularLocation>
        <location evidence="1">Membrane</location>
    </subcellularLocation>
</comment>
<dbReference type="PRINTS" id="PR00125">
    <property type="entry name" value="ATPASEDELTA"/>
</dbReference>
<keyword evidence="7" id="KW-0139">CF(1)</keyword>
<dbReference type="Gene3D" id="1.10.520.20">
    <property type="entry name" value="N-terminal domain of the delta subunit of the F1F0-ATP synthase"/>
    <property type="match status" value="1"/>
</dbReference>
<dbReference type="GO" id="GO:0045259">
    <property type="term" value="C:proton-transporting ATP synthase complex"/>
    <property type="evidence" value="ECO:0007669"/>
    <property type="project" value="UniProtKB-KW"/>
</dbReference>
<dbReference type="Pfam" id="PF00213">
    <property type="entry name" value="OSCP"/>
    <property type="match status" value="1"/>
</dbReference>
<dbReference type="NCBIfam" id="TIGR01145">
    <property type="entry name" value="ATP_synt_delta"/>
    <property type="match status" value="1"/>
</dbReference>
<gene>
    <name evidence="7" type="primary">atpH</name>
    <name evidence="8" type="ORF">OI18_10510</name>
</gene>
<dbReference type="EMBL" id="JSVC01000011">
    <property type="protein sequence ID" value="KIC94545.1"/>
    <property type="molecule type" value="Genomic_DNA"/>
</dbReference>
<evidence type="ECO:0000256" key="5">
    <source>
        <dbReference type="ARBA" id="ARBA00023136"/>
    </source>
</evidence>
<proteinExistence type="inferred from homology"/>
<dbReference type="OrthoDB" id="9802471at2"/>
<dbReference type="HAMAP" id="MF_01416">
    <property type="entry name" value="ATP_synth_delta_bact"/>
    <property type="match status" value="1"/>
</dbReference>
<dbReference type="AlphaFoldDB" id="A0A0C1IK48"/>
<dbReference type="PANTHER" id="PTHR11910">
    <property type="entry name" value="ATP SYNTHASE DELTA CHAIN"/>
    <property type="match status" value="1"/>
</dbReference>
<dbReference type="SUPFAM" id="SSF47928">
    <property type="entry name" value="N-terminal domain of the delta subunit of the F1F0-ATP synthase"/>
    <property type="match status" value="1"/>
</dbReference>
<keyword evidence="6 7" id="KW-0066">ATP synthesis</keyword>
<organism evidence="8 9">
    <name type="scientific">Flavihumibacter solisilvae</name>
    <dbReference type="NCBI Taxonomy" id="1349421"/>
    <lineage>
        <taxon>Bacteria</taxon>
        <taxon>Pseudomonadati</taxon>
        <taxon>Bacteroidota</taxon>
        <taxon>Chitinophagia</taxon>
        <taxon>Chitinophagales</taxon>
        <taxon>Chitinophagaceae</taxon>
        <taxon>Flavihumibacter</taxon>
    </lineage>
</organism>
<evidence type="ECO:0000313" key="8">
    <source>
        <dbReference type="EMBL" id="KIC94545.1"/>
    </source>
</evidence>
<dbReference type="STRING" id="1349421.OI18_10510"/>
<reference evidence="8 9" key="1">
    <citation type="submission" date="2014-11" db="EMBL/GenBank/DDBJ databases">
        <title>Genome sequence of Flavihumibacter solisilvae 3-3.</title>
        <authorList>
            <person name="Zhou G."/>
            <person name="Li M."/>
            <person name="Wang G."/>
        </authorList>
    </citation>
    <scope>NUCLEOTIDE SEQUENCE [LARGE SCALE GENOMIC DNA]</scope>
    <source>
        <strain evidence="8 9">3-3</strain>
    </source>
</reference>
<sequence>MRNTRVAHRYSKALIDMALETNQLEQVKKEIDAIRKIDNRELRQVMLSPIINHEKKVEIFKAVFNKISPLTTSFFNLVFFKGREWVLPDILDAFEEQYKKLKGIEIIELTTAVPVSDELRNEIKQIFQNLERFKGKTLEVNSIVDESIVGGFIAQSGDTLYDASIRYNLHLIQKQFVENLYVQKLR</sequence>
<evidence type="ECO:0000256" key="3">
    <source>
        <dbReference type="ARBA" id="ARBA00022781"/>
    </source>
</evidence>
<evidence type="ECO:0000256" key="4">
    <source>
        <dbReference type="ARBA" id="ARBA00023065"/>
    </source>
</evidence>
<keyword evidence="7" id="KW-1003">Cell membrane</keyword>
<keyword evidence="2 7" id="KW-0813">Transport</keyword>